<dbReference type="Proteomes" id="UP000050949">
    <property type="component" value="Unassembled WGS sequence"/>
</dbReference>
<dbReference type="PROSITE" id="PS51740">
    <property type="entry name" value="SPOVT_ABRB"/>
    <property type="match status" value="1"/>
</dbReference>
<dbReference type="Gene3D" id="2.10.260.10">
    <property type="match status" value="1"/>
</dbReference>
<sequence>MANRKHNRVDGKGRIVIPVKIREAMGIETGTVIEFDYMARRHQLVIRSVAEPESHAQ</sequence>
<proteinExistence type="predicted"/>
<reference evidence="3 4" key="1">
    <citation type="journal article" date="2015" name="Genome Announc.">
        <title>Expanding the biotechnology potential of lactobacilli through comparative genomics of 213 strains and associated genera.</title>
        <authorList>
            <person name="Sun Z."/>
            <person name="Harris H.M."/>
            <person name="McCann A."/>
            <person name="Guo C."/>
            <person name="Argimon S."/>
            <person name="Zhang W."/>
            <person name="Yang X."/>
            <person name="Jeffery I.B."/>
            <person name="Cooney J.C."/>
            <person name="Kagawa T.F."/>
            <person name="Liu W."/>
            <person name="Song Y."/>
            <person name="Salvetti E."/>
            <person name="Wrobel A."/>
            <person name="Rasinkangas P."/>
            <person name="Parkhill J."/>
            <person name="Rea M.C."/>
            <person name="O'Sullivan O."/>
            <person name="Ritari J."/>
            <person name="Douillard F.P."/>
            <person name="Paul Ross R."/>
            <person name="Yang R."/>
            <person name="Briner A.E."/>
            <person name="Felis G.E."/>
            <person name="de Vos W.M."/>
            <person name="Barrangou R."/>
            <person name="Klaenhammer T.R."/>
            <person name="Caufield P.W."/>
            <person name="Cui Y."/>
            <person name="Zhang H."/>
            <person name="O'Toole P.W."/>
        </authorList>
    </citation>
    <scope>NUCLEOTIDE SEQUENCE [LARGE SCALE GENOMIC DNA]</scope>
    <source>
        <strain evidence="3 4">DSM 16991</strain>
    </source>
</reference>
<dbReference type="InterPro" id="IPR035642">
    <property type="entry name" value="MraZ_N"/>
</dbReference>
<comment type="caution">
    <text evidence="3">The sequence shown here is derived from an EMBL/GenBank/DDBJ whole genome shotgun (WGS) entry which is preliminary data.</text>
</comment>
<dbReference type="AlphaFoldDB" id="A0A0R1X904"/>
<evidence type="ECO:0000256" key="1">
    <source>
        <dbReference type="PROSITE-ProRule" id="PRU01076"/>
    </source>
</evidence>
<evidence type="ECO:0000313" key="4">
    <source>
        <dbReference type="Proteomes" id="UP000050949"/>
    </source>
</evidence>
<dbReference type="SMART" id="SM00966">
    <property type="entry name" value="SpoVT_AbrB"/>
    <property type="match status" value="1"/>
</dbReference>
<dbReference type="InterPro" id="IPR037914">
    <property type="entry name" value="SpoVT-AbrB_sf"/>
</dbReference>
<name>A0A0R1X904_9LACO</name>
<evidence type="ECO:0000313" key="3">
    <source>
        <dbReference type="EMBL" id="KRM26205.1"/>
    </source>
</evidence>
<dbReference type="OrthoDB" id="2324168at2"/>
<keyword evidence="1" id="KW-0238">DNA-binding</keyword>
<gene>
    <name evidence="3" type="ORF">FC91_GL000181</name>
</gene>
<dbReference type="NCBIfam" id="TIGR01439">
    <property type="entry name" value="lp_hng_hel_AbrB"/>
    <property type="match status" value="1"/>
</dbReference>
<accession>A0A0R1X904</accession>
<dbReference type="CDD" id="cd16320">
    <property type="entry name" value="MraZ_N"/>
    <property type="match status" value="1"/>
</dbReference>
<dbReference type="EMBL" id="AZFW01000082">
    <property type="protein sequence ID" value="KRM26205.1"/>
    <property type="molecule type" value="Genomic_DNA"/>
</dbReference>
<dbReference type="GeneID" id="78510801"/>
<feature type="domain" description="SpoVT-AbrB" evidence="2">
    <location>
        <begin position="4"/>
        <end position="51"/>
    </location>
</feature>
<dbReference type="SUPFAM" id="SSF89447">
    <property type="entry name" value="AbrB/MazE/MraZ-like"/>
    <property type="match status" value="1"/>
</dbReference>
<dbReference type="PATRIC" id="fig|1122147.4.peg.189"/>
<dbReference type="GO" id="GO:0003677">
    <property type="term" value="F:DNA binding"/>
    <property type="evidence" value="ECO:0007669"/>
    <property type="project" value="UniProtKB-UniRule"/>
</dbReference>
<evidence type="ECO:0000259" key="2">
    <source>
        <dbReference type="PROSITE" id="PS51740"/>
    </source>
</evidence>
<dbReference type="Pfam" id="PF04014">
    <property type="entry name" value="MazE_antitoxin"/>
    <property type="match status" value="1"/>
</dbReference>
<dbReference type="InterPro" id="IPR007159">
    <property type="entry name" value="SpoVT-AbrB_dom"/>
</dbReference>
<organism evidence="3 4">
    <name type="scientific">Schleiferilactobacillus harbinensis DSM 16991</name>
    <dbReference type="NCBI Taxonomy" id="1122147"/>
    <lineage>
        <taxon>Bacteria</taxon>
        <taxon>Bacillati</taxon>
        <taxon>Bacillota</taxon>
        <taxon>Bacilli</taxon>
        <taxon>Lactobacillales</taxon>
        <taxon>Lactobacillaceae</taxon>
        <taxon>Schleiferilactobacillus</taxon>
    </lineage>
</organism>
<dbReference type="RefSeq" id="WP_082231185.1">
    <property type="nucleotide sequence ID" value="NZ_AZFW01000082.1"/>
</dbReference>
<protein>
    <recommendedName>
        <fullName evidence="2">SpoVT-AbrB domain-containing protein</fullName>
    </recommendedName>
</protein>